<evidence type="ECO:0000256" key="6">
    <source>
        <dbReference type="ARBA" id="ARBA00022723"/>
    </source>
</evidence>
<dbReference type="PRINTS" id="PR00410">
    <property type="entry name" value="PHEHYDRXLASE"/>
</dbReference>
<dbReference type="InterPro" id="IPR013112">
    <property type="entry name" value="FAD-bd_8"/>
</dbReference>
<keyword evidence="9" id="KW-0560">Oxidoreductase</keyword>
<feature type="transmembrane region" description="Helical" evidence="13">
    <location>
        <begin position="49"/>
        <end position="69"/>
    </location>
</feature>
<dbReference type="InterPro" id="IPR001433">
    <property type="entry name" value="OxRdtase_FAD/NAD-bd"/>
</dbReference>
<feature type="domain" description="FAD-binding FR-type" evidence="14">
    <location>
        <begin position="216"/>
        <end position="327"/>
    </location>
</feature>
<evidence type="ECO:0000256" key="12">
    <source>
        <dbReference type="ARBA" id="ARBA00023136"/>
    </source>
</evidence>
<sequence length="496" mass="53638">MSGTPDRKGRHVSLRLPGRGLAVIYLGLCLFPIVLAGFSQAAPLDGWEAFGAGLGLSGLASLVLQLLTSGRFRLVSGRMGIDRIMAFHKIAAMAVLLALLVHPLAYVLPTFLDDPARGAERLIAYGLLPAYRSGVVALVALLLLVVTGVLRDWMHYETWRAMHLILSLVALGGGLHHALTAGRLSAMGPLRAMWLVDAVLVVVVIGVLYGWRWWRLHRRPFVLRHVQRMADRIWEMDIAPGPVAPATDTPAADIPALNYRAGQFVWMTAGARRFPLFDHPFSIADSPTRPTLRLIIKEAGDFTRTVGALAPGTPVGIDGPFGTFTLSDHPGDSVVLIAGGVGIAPIMGLLRDLVARRDPRPVRLAYAVGRPENFACLDEIAQAATVLDLQVMLISETASPDWQQDIGLLDRPRLARLIKGLAPRTCVAMICGPGPMISAVSDQLLSLGLPMANVVYERFDYAGALGGRKDRYRAAQYLALLLGQGALVWVLSRLLV</sequence>
<dbReference type="Proteomes" id="UP001597151">
    <property type="component" value="Unassembled WGS sequence"/>
</dbReference>
<feature type="transmembrane region" description="Helical" evidence="13">
    <location>
        <begin position="21"/>
        <end position="43"/>
    </location>
</feature>
<feature type="transmembrane region" description="Helical" evidence="13">
    <location>
        <begin position="192"/>
        <end position="211"/>
    </location>
</feature>
<evidence type="ECO:0000259" key="14">
    <source>
        <dbReference type="PROSITE" id="PS51384"/>
    </source>
</evidence>
<comment type="cofactor">
    <cofactor evidence="1">
        <name>FAD</name>
        <dbReference type="ChEBI" id="CHEBI:57692"/>
    </cofactor>
</comment>
<protein>
    <submittedName>
        <fullName evidence="15">Ferric reductase-like transmembrane domain-containing protein</fullName>
    </submittedName>
</protein>
<dbReference type="Pfam" id="PF08022">
    <property type="entry name" value="FAD_binding_8"/>
    <property type="match status" value="1"/>
</dbReference>
<reference evidence="16" key="1">
    <citation type="journal article" date="2019" name="Int. J. Syst. Evol. Microbiol.">
        <title>The Global Catalogue of Microorganisms (GCM) 10K type strain sequencing project: providing services to taxonomists for standard genome sequencing and annotation.</title>
        <authorList>
            <consortium name="The Broad Institute Genomics Platform"/>
            <consortium name="The Broad Institute Genome Sequencing Center for Infectious Disease"/>
            <person name="Wu L."/>
            <person name="Ma J."/>
        </authorList>
    </citation>
    <scope>NUCLEOTIDE SEQUENCE [LARGE SCALE GENOMIC DNA]</scope>
    <source>
        <strain evidence="16">CCUG 55328</strain>
    </source>
</reference>
<dbReference type="RefSeq" id="WP_380789072.1">
    <property type="nucleotide sequence ID" value="NZ_JBHTKR010000001.1"/>
</dbReference>
<keyword evidence="6" id="KW-0479">Metal-binding</keyword>
<dbReference type="Pfam" id="PF00175">
    <property type="entry name" value="NAD_binding_1"/>
    <property type="match status" value="1"/>
</dbReference>
<comment type="caution">
    <text evidence="15">The sequence shown here is derived from an EMBL/GenBank/DDBJ whole genome shotgun (WGS) entry which is preliminary data.</text>
</comment>
<evidence type="ECO:0000256" key="9">
    <source>
        <dbReference type="ARBA" id="ARBA00023002"/>
    </source>
</evidence>
<comment type="subcellular location">
    <subcellularLocation>
        <location evidence="2">Membrane</location>
        <topology evidence="2">Multi-pass membrane protein</topology>
    </subcellularLocation>
</comment>
<evidence type="ECO:0000256" key="7">
    <source>
        <dbReference type="ARBA" id="ARBA00022827"/>
    </source>
</evidence>
<evidence type="ECO:0000256" key="13">
    <source>
        <dbReference type="SAM" id="Phobius"/>
    </source>
</evidence>
<keyword evidence="7" id="KW-0274">FAD</keyword>
<evidence type="ECO:0000256" key="8">
    <source>
        <dbReference type="ARBA" id="ARBA00022989"/>
    </source>
</evidence>
<dbReference type="InterPro" id="IPR017927">
    <property type="entry name" value="FAD-bd_FR_type"/>
</dbReference>
<dbReference type="InterPro" id="IPR017938">
    <property type="entry name" value="Riboflavin_synthase-like_b-brl"/>
</dbReference>
<gene>
    <name evidence="15" type="ORF">ACFQ3C_03710</name>
</gene>
<dbReference type="InterPro" id="IPR039261">
    <property type="entry name" value="FNR_nucleotide-bd"/>
</dbReference>
<evidence type="ECO:0000256" key="3">
    <source>
        <dbReference type="ARBA" id="ARBA00022630"/>
    </source>
</evidence>
<name>A0ABW3T9E6_9RHOB</name>
<feature type="transmembrane region" description="Helical" evidence="13">
    <location>
        <begin position="477"/>
        <end position="495"/>
    </location>
</feature>
<keyword evidence="11" id="KW-0411">Iron-sulfur</keyword>
<feature type="transmembrane region" description="Helical" evidence="13">
    <location>
        <begin position="90"/>
        <end position="109"/>
    </location>
</feature>
<keyword evidence="3" id="KW-0285">Flavoprotein</keyword>
<organism evidence="15 16">
    <name type="scientific">Seohaeicola saemankumensis</name>
    <dbReference type="NCBI Taxonomy" id="481181"/>
    <lineage>
        <taxon>Bacteria</taxon>
        <taxon>Pseudomonadati</taxon>
        <taxon>Pseudomonadota</taxon>
        <taxon>Alphaproteobacteria</taxon>
        <taxon>Rhodobacterales</taxon>
        <taxon>Roseobacteraceae</taxon>
        <taxon>Seohaeicola</taxon>
    </lineage>
</organism>
<proteinExistence type="predicted"/>
<keyword evidence="16" id="KW-1185">Reference proteome</keyword>
<keyword evidence="4 13" id="KW-0812">Transmembrane</keyword>
<dbReference type="SUPFAM" id="SSF63380">
    <property type="entry name" value="Riboflavin synthase domain-like"/>
    <property type="match status" value="1"/>
</dbReference>
<keyword evidence="5" id="KW-0001">2Fe-2S</keyword>
<dbReference type="PANTHER" id="PTHR47354">
    <property type="entry name" value="NADH OXIDOREDUCTASE HCR"/>
    <property type="match status" value="1"/>
</dbReference>
<dbReference type="PROSITE" id="PS51384">
    <property type="entry name" value="FAD_FR"/>
    <property type="match status" value="1"/>
</dbReference>
<dbReference type="InterPro" id="IPR050415">
    <property type="entry name" value="MRET"/>
</dbReference>
<evidence type="ECO:0000313" key="16">
    <source>
        <dbReference type="Proteomes" id="UP001597151"/>
    </source>
</evidence>
<evidence type="ECO:0000256" key="1">
    <source>
        <dbReference type="ARBA" id="ARBA00001974"/>
    </source>
</evidence>
<feature type="transmembrane region" description="Helical" evidence="13">
    <location>
        <begin position="129"/>
        <end position="150"/>
    </location>
</feature>
<accession>A0ABW3T9E6</accession>
<dbReference type="InterPro" id="IPR013130">
    <property type="entry name" value="Fe3_Rdtase_TM_dom"/>
</dbReference>
<keyword evidence="12 13" id="KW-0472">Membrane</keyword>
<dbReference type="Gene3D" id="2.40.30.10">
    <property type="entry name" value="Translation factors"/>
    <property type="match status" value="1"/>
</dbReference>
<feature type="transmembrane region" description="Helical" evidence="13">
    <location>
        <begin position="162"/>
        <end position="180"/>
    </location>
</feature>
<keyword evidence="8 13" id="KW-1133">Transmembrane helix</keyword>
<evidence type="ECO:0000256" key="5">
    <source>
        <dbReference type="ARBA" id="ARBA00022714"/>
    </source>
</evidence>
<evidence type="ECO:0000256" key="4">
    <source>
        <dbReference type="ARBA" id="ARBA00022692"/>
    </source>
</evidence>
<dbReference type="PANTHER" id="PTHR47354:SF8">
    <property type="entry name" value="1,2-PHENYLACETYL-COA EPOXIDASE, SUBUNIT E"/>
    <property type="match status" value="1"/>
</dbReference>
<evidence type="ECO:0000313" key="15">
    <source>
        <dbReference type="EMBL" id="MFD1193774.1"/>
    </source>
</evidence>
<dbReference type="Pfam" id="PF01794">
    <property type="entry name" value="Ferric_reduct"/>
    <property type="match status" value="1"/>
</dbReference>
<keyword evidence="10" id="KW-0408">Iron</keyword>
<dbReference type="EMBL" id="JBHTKR010000001">
    <property type="protein sequence ID" value="MFD1193774.1"/>
    <property type="molecule type" value="Genomic_DNA"/>
</dbReference>
<evidence type="ECO:0000256" key="11">
    <source>
        <dbReference type="ARBA" id="ARBA00023014"/>
    </source>
</evidence>
<evidence type="ECO:0000256" key="2">
    <source>
        <dbReference type="ARBA" id="ARBA00004141"/>
    </source>
</evidence>
<dbReference type="Gene3D" id="3.40.50.80">
    <property type="entry name" value="Nucleotide-binding domain of ferredoxin-NADP reductase (FNR) module"/>
    <property type="match status" value="1"/>
</dbReference>
<evidence type="ECO:0000256" key="10">
    <source>
        <dbReference type="ARBA" id="ARBA00023004"/>
    </source>
</evidence>
<dbReference type="SUPFAM" id="SSF52343">
    <property type="entry name" value="Ferredoxin reductase-like, C-terminal NADP-linked domain"/>
    <property type="match status" value="1"/>
</dbReference>